<feature type="compositionally biased region" description="Polar residues" evidence="1">
    <location>
        <begin position="41"/>
        <end position="60"/>
    </location>
</feature>
<evidence type="ECO:0000313" key="4">
    <source>
        <dbReference type="Proteomes" id="UP000011087"/>
    </source>
</evidence>
<dbReference type="RefSeq" id="XP_005825587.1">
    <property type="nucleotide sequence ID" value="XM_005825530.1"/>
</dbReference>
<protein>
    <submittedName>
        <fullName evidence="2 3">Uncharacterized protein</fullName>
    </submittedName>
</protein>
<dbReference type="EMBL" id="JH993047">
    <property type="protein sequence ID" value="EKX38607.1"/>
    <property type="molecule type" value="Genomic_DNA"/>
</dbReference>
<reference evidence="2 4" key="1">
    <citation type="journal article" date="2012" name="Nature">
        <title>Algal genomes reveal evolutionary mosaicism and the fate of nucleomorphs.</title>
        <authorList>
            <consortium name="DOE Joint Genome Institute"/>
            <person name="Curtis B.A."/>
            <person name="Tanifuji G."/>
            <person name="Burki F."/>
            <person name="Gruber A."/>
            <person name="Irimia M."/>
            <person name="Maruyama S."/>
            <person name="Arias M.C."/>
            <person name="Ball S.G."/>
            <person name="Gile G.H."/>
            <person name="Hirakawa Y."/>
            <person name="Hopkins J.F."/>
            <person name="Kuo A."/>
            <person name="Rensing S.A."/>
            <person name="Schmutz J."/>
            <person name="Symeonidi A."/>
            <person name="Elias M."/>
            <person name="Eveleigh R.J."/>
            <person name="Herman E.K."/>
            <person name="Klute M.J."/>
            <person name="Nakayama T."/>
            <person name="Obornik M."/>
            <person name="Reyes-Prieto A."/>
            <person name="Armbrust E.V."/>
            <person name="Aves S.J."/>
            <person name="Beiko R.G."/>
            <person name="Coutinho P."/>
            <person name="Dacks J.B."/>
            <person name="Durnford D.G."/>
            <person name="Fast N.M."/>
            <person name="Green B.R."/>
            <person name="Grisdale C.J."/>
            <person name="Hempel F."/>
            <person name="Henrissat B."/>
            <person name="Hoppner M.P."/>
            <person name="Ishida K."/>
            <person name="Kim E."/>
            <person name="Koreny L."/>
            <person name="Kroth P.G."/>
            <person name="Liu Y."/>
            <person name="Malik S.B."/>
            <person name="Maier U.G."/>
            <person name="McRose D."/>
            <person name="Mock T."/>
            <person name="Neilson J.A."/>
            <person name="Onodera N.T."/>
            <person name="Poole A.M."/>
            <person name="Pritham E.J."/>
            <person name="Richards T.A."/>
            <person name="Rocap G."/>
            <person name="Roy S.W."/>
            <person name="Sarai C."/>
            <person name="Schaack S."/>
            <person name="Shirato S."/>
            <person name="Slamovits C.H."/>
            <person name="Spencer D.F."/>
            <person name="Suzuki S."/>
            <person name="Worden A.Z."/>
            <person name="Zauner S."/>
            <person name="Barry K."/>
            <person name="Bell C."/>
            <person name="Bharti A.K."/>
            <person name="Crow J.A."/>
            <person name="Grimwood J."/>
            <person name="Kramer R."/>
            <person name="Lindquist E."/>
            <person name="Lucas S."/>
            <person name="Salamov A."/>
            <person name="McFadden G.I."/>
            <person name="Lane C.E."/>
            <person name="Keeling P.J."/>
            <person name="Gray M.W."/>
            <person name="Grigoriev I.V."/>
            <person name="Archibald J.M."/>
        </authorList>
    </citation>
    <scope>NUCLEOTIDE SEQUENCE</scope>
    <source>
        <strain evidence="2 4">CCMP2712</strain>
    </source>
</reference>
<dbReference type="EnsemblProtists" id="EKX38607">
    <property type="protein sequence ID" value="EKX38607"/>
    <property type="gene ID" value="GUITHDRAFT_154697"/>
</dbReference>
<dbReference type="PaxDb" id="55529-EKX38607"/>
<gene>
    <name evidence="2" type="ORF">GUITHDRAFT_154697</name>
</gene>
<sequence length="167" mass="19273">MHMTSSPVKSITPLQDNICPLQTRYNDTLLRHFPVPPNITEPVQQEQKPSPQKNDTVRPTQDQKQPIQEEQKPQAPPKEGNQSETRQEEQKTSTADHENVNQKEQKWTVFSSLHLPRIDLVRLSVPVGTLAIAIASRVTYNSIMQRRAYYKKLNDDLDAIINRKPLW</sequence>
<proteinExistence type="predicted"/>
<dbReference type="GeneID" id="17295351"/>
<dbReference type="KEGG" id="gtt:GUITHDRAFT_154697"/>
<feature type="compositionally biased region" description="Basic and acidic residues" evidence="1">
    <location>
        <begin position="85"/>
        <end position="103"/>
    </location>
</feature>
<dbReference type="Proteomes" id="UP000011087">
    <property type="component" value="Unassembled WGS sequence"/>
</dbReference>
<accession>L1IR78</accession>
<keyword evidence="4" id="KW-1185">Reference proteome</keyword>
<reference evidence="4" key="2">
    <citation type="submission" date="2012-11" db="EMBL/GenBank/DDBJ databases">
        <authorList>
            <person name="Kuo A."/>
            <person name="Curtis B.A."/>
            <person name="Tanifuji G."/>
            <person name="Burki F."/>
            <person name="Gruber A."/>
            <person name="Irimia M."/>
            <person name="Maruyama S."/>
            <person name="Arias M.C."/>
            <person name="Ball S.G."/>
            <person name="Gile G.H."/>
            <person name="Hirakawa Y."/>
            <person name="Hopkins J.F."/>
            <person name="Rensing S.A."/>
            <person name="Schmutz J."/>
            <person name="Symeonidi A."/>
            <person name="Elias M."/>
            <person name="Eveleigh R.J."/>
            <person name="Herman E.K."/>
            <person name="Klute M.J."/>
            <person name="Nakayama T."/>
            <person name="Obornik M."/>
            <person name="Reyes-Prieto A."/>
            <person name="Armbrust E.V."/>
            <person name="Aves S.J."/>
            <person name="Beiko R.G."/>
            <person name="Coutinho P."/>
            <person name="Dacks J.B."/>
            <person name="Durnford D.G."/>
            <person name="Fast N.M."/>
            <person name="Green B.R."/>
            <person name="Grisdale C."/>
            <person name="Hempe F."/>
            <person name="Henrissat B."/>
            <person name="Hoppner M.P."/>
            <person name="Ishida K.-I."/>
            <person name="Kim E."/>
            <person name="Koreny L."/>
            <person name="Kroth P.G."/>
            <person name="Liu Y."/>
            <person name="Malik S.-B."/>
            <person name="Maier U.G."/>
            <person name="McRose D."/>
            <person name="Mock T."/>
            <person name="Neilson J.A."/>
            <person name="Onodera N.T."/>
            <person name="Poole A.M."/>
            <person name="Pritham E.J."/>
            <person name="Richards T.A."/>
            <person name="Rocap G."/>
            <person name="Roy S.W."/>
            <person name="Sarai C."/>
            <person name="Schaack S."/>
            <person name="Shirato S."/>
            <person name="Slamovits C.H."/>
            <person name="Spencer D.F."/>
            <person name="Suzuki S."/>
            <person name="Worden A.Z."/>
            <person name="Zauner S."/>
            <person name="Barry K."/>
            <person name="Bell C."/>
            <person name="Bharti A.K."/>
            <person name="Crow J.A."/>
            <person name="Grimwood J."/>
            <person name="Kramer R."/>
            <person name="Lindquist E."/>
            <person name="Lucas S."/>
            <person name="Salamov A."/>
            <person name="McFadden G.I."/>
            <person name="Lane C.E."/>
            <person name="Keeling P.J."/>
            <person name="Gray M.W."/>
            <person name="Grigoriev I.V."/>
            <person name="Archibald J.M."/>
        </authorList>
    </citation>
    <scope>NUCLEOTIDE SEQUENCE</scope>
    <source>
        <strain evidence="4">CCMP2712</strain>
    </source>
</reference>
<feature type="region of interest" description="Disordered" evidence="1">
    <location>
        <begin position="32"/>
        <end position="103"/>
    </location>
</feature>
<evidence type="ECO:0000256" key="1">
    <source>
        <dbReference type="SAM" id="MobiDB-lite"/>
    </source>
</evidence>
<reference evidence="3" key="3">
    <citation type="submission" date="2015-06" db="UniProtKB">
        <authorList>
            <consortium name="EnsemblProtists"/>
        </authorList>
    </citation>
    <scope>IDENTIFICATION</scope>
</reference>
<organism evidence="2">
    <name type="scientific">Guillardia theta (strain CCMP2712)</name>
    <name type="common">Cryptophyte</name>
    <dbReference type="NCBI Taxonomy" id="905079"/>
    <lineage>
        <taxon>Eukaryota</taxon>
        <taxon>Cryptophyceae</taxon>
        <taxon>Pyrenomonadales</taxon>
        <taxon>Geminigeraceae</taxon>
        <taxon>Guillardia</taxon>
    </lineage>
</organism>
<evidence type="ECO:0000313" key="3">
    <source>
        <dbReference type="EnsemblProtists" id="EKX38607"/>
    </source>
</evidence>
<dbReference type="AlphaFoldDB" id="L1IR78"/>
<evidence type="ECO:0000313" key="2">
    <source>
        <dbReference type="EMBL" id="EKX38607.1"/>
    </source>
</evidence>
<dbReference type="HOGENOM" id="CLU_1597592_0_0_1"/>
<name>L1IR78_GUITC</name>